<evidence type="ECO:0000313" key="4">
    <source>
        <dbReference type="EMBL" id="MBB6636393.1"/>
    </source>
</evidence>
<feature type="region of interest" description="Disordered" evidence="1">
    <location>
        <begin position="312"/>
        <end position="332"/>
    </location>
</feature>
<name>A0A841SVS4_9BACL</name>
<comment type="caution">
    <text evidence="4">The sequence shown here is derived from an EMBL/GenBank/DDBJ whole genome shotgun (WGS) entry which is preliminary data.</text>
</comment>
<evidence type="ECO:0000256" key="2">
    <source>
        <dbReference type="SAM" id="SignalP"/>
    </source>
</evidence>
<sequence>MMPSKPKKTIAFAAAALSCVLLSGSAFAFSDISPKDPGYKSIQDLRDRGIVQGVGNNAFKPQAPVDGATALTLIVKGLNLNIDAMNFIKEPKASDYFTNVKDNASYAMTFIIAQLNGLDIPKDIDPSKKITREQFAHWLFQGISTKGDYAFTEQYVMLNDEDKVTQAFSNSIQKLLVSGIAELDREQNFRPQDAITRSEAAVLLDRAIEFVEKTPLPEVEEPQTSVLSDVKLTSEAYSGDVTKVTVTATVPHPGYGIEVSSIEFKDGNAIVRYRSTPPDPAALYPQVITDVKTFAYIPSAYKPVLGSEDFGSSVSSSSEGAAGGSTGFPIYE</sequence>
<evidence type="ECO:0000259" key="3">
    <source>
        <dbReference type="PROSITE" id="PS51272"/>
    </source>
</evidence>
<dbReference type="Pfam" id="PF00395">
    <property type="entry name" value="SLH"/>
    <property type="match status" value="2"/>
</dbReference>
<feature type="chain" id="PRO_5032885504" evidence="2">
    <location>
        <begin position="29"/>
        <end position="332"/>
    </location>
</feature>
<evidence type="ECO:0000256" key="1">
    <source>
        <dbReference type="SAM" id="MobiDB-lite"/>
    </source>
</evidence>
<feature type="domain" description="SLH" evidence="3">
    <location>
        <begin position="25"/>
        <end position="88"/>
    </location>
</feature>
<dbReference type="AlphaFoldDB" id="A0A841SVS4"/>
<protein>
    <submittedName>
        <fullName evidence="4">S-layer homology domain-containing protein</fullName>
    </submittedName>
</protein>
<dbReference type="RefSeq" id="WP_185121600.1">
    <property type="nucleotide sequence ID" value="NZ_JACJVQ010000017.1"/>
</dbReference>
<dbReference type="EMBL" id="JACJVQ010000017">
    <property type="protein sequence ID" value="MBB6636393.1"/>
    <property type="molecule type" value="Genomic_DNA"/>
</dbReference>
<evidence type="ECO:0000313" key="5">
    <source>
        <dbReference type="Proteomes" id="UP000535838"/>
    </source>
</evidence>
<dbReference type="InterPro" id="IPR001119">
    <property type="entry name" value="SLH_dom"/>
</dbReference>
<keyword evidence="5" id="KW-1185">Reference proteome</keyword>
<gene>
    <name evidence="4" type="ORF">H7B67_19905</name>
</gene>
<proteinExistence type="predicted"/>
<dbReference type="PROSITE" id="PS51257">
    <property type="entry name" value="PROKAR_LIPOPROTEIN"/>
    <property type="match status" value="1"/>
</dbReference>
<feature type="signal peptide" evidence="2">
    <location>
        <begin position="1"/>
        <end position="28"/>
    </location>
</feature>
<keyword evidence="2" id="KW-0732">Signal</keyword>
<accession>A0A841SVS4</accession>
<dbReference type="PROSITE" id="PS51272">
    <property type="entry name" value="SLH"/>
    <property type="match status" value="2"/>
</dbReference>
<feature type="domain" description="SLH" evidence="3">
    <location>
        <begin position="155"/>
        <end position="218"/>
    </location>
</feature>
<reference evidence="4 5" key="1">
    <citation type="submission" date="2020-08" db="EMBL/GenBank/DDBJ databases">
        <title>Cohnella phylogeny.</title>
        <authorList>
            <person name="Dunlap C."/>
        </authorList>
    </citation>
    <scope>NUCLEOTIDE SEQUENCE [LARGE SCALE GENOMIC DNA]</scope>
    <source>
        <strain evidence="4 5">DSM 25241</strain>
    </source>
</reference>
<dbReference type="Proteomes" id="UP000535838">
    <property type="component" value="Unassembled WGS sequence"/>
</dbReference>
<organism evidence="4 5">
    <name type="scientific">Cohnella thailandensis</name>
    <dbReference type="NCBI Taxonomy" id="557557"/>
    <lineage>
        <taxon>Bacteria</taxon>
        <taxon>Bacillati</taxon>
        <taxon>Bacillota</taxon>
        <taxon>Bacilli</taxon>
        <taxon>Bacillales</taxon>
        <taxon>Paenibacillaceae</taxon>
        <taxon>Cohnella</taxon>
    </lineage>
</organism>